<keyword evidence="5" id="KW-0547">Nucleotide-binding</keyword>
<dbReference type="EMBL" id="JBHSLD010000028">
    <property type="protein sequence ID" value="MFC5382586.1"/>
    <property type="molecule type" value="Genomic_DNA"/>
</dbReference>
<dbReference type="SMART" id="SM00905">
    <property type="entry name" value="FolB"/>
    <property type="match status" value="1"/>
</dbReference>
<evidence type="ECO:0000256" key="4">
    <source>
        <dbReference type="ARBA" id="ARBA00022679"/>
    </source>
</evidence>
<evidence type="ECO:0000256" key="2">
    <source>
        <dbReference type="ARBA" id="ARBA00005051"/>
    </source>
</evidence>
<evidence type="ECO:0000256" key="9">
    <source>
        <dbReference type="RuleBase" id="RU362079"/>
    </source>
</evidence>
<reference evidence="12" key="1">
    <citation type="journal article" date="2019" name="Int. J. Syst. Evol. Microbiol.">
        <title>The Global Catalogue of Microorganisms (GCM) 10K type strain sequencing project: providing services to taxonomists for standard genome sequencing and annotation.</title>
        <authorList>
            <consortium name="The Broad Institute Genomics Platform"/>
            <consortium name="The Broad Institute Genome Sequencing Center for Infectious Disease"/>
            <person name="Wu L."/>
            <person name="Ma J."/>
        </authorList>
    </citation>
    <scope>NUCLEOTIDE SEQUENCE [LARGE SCALE GENOMIC DNA]</scope>
    <source>
        <strain evidence="12">CCUG 43114</strain>
    </source>
</reference>
<proteinExistence type="inferred from homology"/>
<organism evidence="11 12">
    <name type="scientific">Aquipuribacter nitratireducens</name>
    <dbReference type="NCBI Taxonomy" id="650104"/>
    <lineage>
        <taxon>Bacteria</taxon>
        <taxon>Bacillati</taxon>
        <taxon>Actinomycetota</taxon>
        <taxon>Actinomycetes</taxon>
        <taxon>Micrococcales</taxon>
        <taxon>Intrasporangiaceae</taxon>
        <taxon>Aquipuribacter</taxon>
    </lineage>
</organism>
<comment type="similarity">
    <text evidence="9">Belongs to the DHNA family.</text>
</comment>
<feature type="domain" description="7,8-dihydro-6-hydroxymethylpterin-pyrophosphokinase" evidence="10">
    <location>
        <begin position="228"/>
        <end position="239"/>
    </location>
</feature>
<keyword evidence="6" id="KW-0418">Kinase</keyword>
<dbReference type="InterPro" id="IPR043133">
    <property type="entry name" value="GTP-CH-I_C/QueF"/>
</dbReference>
<comment type="similarity">
    <text evidence="3">In the N-terminal section; belongs to the DHNA family.</text>
</comment>
<dbReference type="NCBIfam" id="TIGR01498">
    <property type="entry name" value="folK"/>
    <property type="match status" value="1"/>
</dbReference>
<comment type="pathway">
    <text evidence="9">Cofactor biosynthesis; tetrahydrofolate biosynthesis; 2-amino-4-hydroxy-6-hydroxymethyl-7,8-dihydropteridine diphosphate from 7,8-dihydroneopterin triphosphate: step 3/4.</text>
</comment>
<keyword evidence="7" id="KW-0067">ATP-binding</keyword>
<dbReference type="SUPFAM" id="SSF55620">
    <property type="entry name" value="Tetrahydrobiopterin biosynthesis enzymes-like"/>
    <property type="match status" value="1"/>
</dbReference>
<gene>
    <name evidence="11" type="primary">folK</name>
    <name evidence="11" type="ORF">ACFPJ6_17620</name>
</gene>
<evidence type="ECO:0000256" key="5">
    <source>
        <dbReference type="ARBA" id="ARBA00022741"/>
    </source>
</evidence>
<evidence type="ECO:0000313" key="11">
    <source>
        <dbReference type="EMBL" id="MFC5382586.1"/>
    </source>
</evidence>
<evidence type="ECO:0000259" key="10">
    <source>
        <dbReference type="PROSITE" id="PS00794"/>
    </source>
</evidence>
<keyword evidence="8 9" id="KW-0289">Folate biosynthesis</keyword>
<dbReference type="PANTHER" id="PTHR43071:SF1">
    <property type="entry name" value="2-AMINO-4-HYDROXY-6-HYDROXYMETHYLDIHYDROPTERIDINE PYROPHOSPHOKINASE"/>
    <property type="match status" value="1"/>
</dbReference>
<dbReference type="NCBIfam" id="TIGR00526">
    <property type="entry name" value="folB_dom"/>
    <property type="match status" value="1"/>
</dbReference>
<dbReference type="PROSITE" id="PS00794">
    <property type="entry name" value="HPPK"/>
    <property type="match status" value="1"/>
</dbReference>
<dbReference type="InterPro" id="IPR006157">
    <property type="entry name" value="FolB_dom"/>
</dbReference>
<dbReference type="InterPro" id="IPR035907">
    <property type="entry name" value="Hppk_sf"/>
</dbReference>
<dbReference type="RefSeq" id="WP_340270230.1">
    <property type="nucleotide sequence ID" value="NZ_JBBEOG010000006.1"/>
</dbReference>
<evidence type="ECO:0000256" key="6">
    <source>
        <dbReference type="ARBA" id="ARBA00022777"/>
    </source>
</evidence>
<evidence type="ECO:0000256" key="8">
    <source>
        <dbReference type="ARBA" id="ARBA00022909"/>
    </source>
</evidence>
<evidence type="ECO:0000256" key="7">
    <source>
        <dbReference type="ARBA" id="ARBA00022840"/>
    </source>
</evidence>
<dbReference type="EC" id="4.1.2.25" evidence="9"/>
<keyword evidence="4 11" id="KW-0808">Transferase</keyword>
<dbReference type="GO" id="GO:0003848">
    <property type="term" value="F:2-amino-4-hydroxy-6-hydroxymethyldihydropteridine diphosphokinase activity"/>
    <property type="evidence" value="ECO:0007669"/>
    <property type="project" value="UniProtKB-EC"/>
</dbReference>
<dbReference type="InterPro" id="IPR000550">
    <property type="entry name" value="Hppk"/>
</dbReference>
<dbReference type="Proteomes" id="UP001596122">
    <property type="component" value="Unassembled WGS sequence"/>
</dbReference>
<dbReference type="CDD" id="cd00483">
    <property type="entry name" value="HPPK"/>
    <property type="match status" value="1"/>
</dbReference>
<evidence type="ECO:0000256" key="3">
    <source>
        <dbReference type="ARBA" id="ARBA00009640"/>
    </source>
</evidence>
<comment type="caution">
    <text evidence="11">The sequence shown here is derived from an EMBL/GenBank/DDBJ whole genome shotgun (WGS) entry which is preliminary data.</text>
</comment>
<dbReference type="InterPro" id="IPR006156">
    <property type="entry name" value="Dihydroneopterin_aldolase"/>
</dbReference>
<dbReference type="Pfam" id="PF01288">
    <property type="entry name" value="HPPK"/>
    <property type="match status" value="1"/>
</dbReference>
<dbReference type="EC" id="2.7.6.3" evidence="9"/>
<comment type="catalytic activity">
    <reaction evidence="9">
        <text>7,8-dihydroneopterin = 6-hydroxymethyl-7,8-dihydropterin + glycolaldehyde</text>
        <dbReference type="Rhea" id="RHEA:10540"/>
        <dbReference type="ChEBI" id="CHEBI:17001"/>
        <dbReference type="ChEBI" id="CHEBI:17071"/>
        <dbReference type="ChEBI" id="CHEBI:44841"/>
        <dbReference type="EC" id="4.1.2.25"/>
    </reaction>
</comment>
<comment type="pathway">
    <text evidence="2">Cofactor biosynthesis; tetrahydrofolate biosynthesis; 2-amino-4-hydroxy-6-hydroxymethyl-7,8-dihydropteridine diphosphate from 7,8-dihydroneopterin triphosphate: step 4/4.</text>
</comment>
<dbReference type="NCBIfam" id="TIGR00525">
    <property type="entry name" value="folB"/>
    <property type="match status" value="1"/>
</dbReference>
<evidence type="ECO:0000256" key="1">
    <source>
        <dbReference type="ARBA" id="ARBA00000198"/>
    </source>
</evidence>
<comment type="catalytic activity">
    <reaction evidence="1">
        <text>6-hydroxymethyl-7,8-dihydropterin + ATP = (7,8-dihydropterin-6-yl)methyl diphosphate + AMP + H(+)</text>
        <dbReference type="Rhea" id="RHEA:11412"/>
        <dbReference type="ChEBI" id="CHEBI:15378"/>
        <dbReference type="ChEBI" id="CHEBI:30616"/>
        <dbReference type="ChEBI" id="CHEBI:44841"/>
        <dbReference type="ChEBI" id="CHEBI:72950"/>
        <dbReference type="ChEBI" id="CHEBI:456215"/>
        <dbReference type="EC" id="2.7.6.3"/>
    </reaction>
</comment>
<dbReference type="Gene3D" id="3.30.1130.10">
    <property type="match status" value="1"/>
</dbReference>
<dbReference type="Pfam" id="PF02152">
    <property type="entry name" value="FolB"/>
    <property type="match status" value="1"/>
</dbReference>
<evidence type="ECO:0000313" key="12">
    <source>
        <dbReference type="Proteomes" id="UP001596122"/>
    </source>
</evidence>
<accession>A0ABW0GUV1</accession>
<dbReference type="SUPFAM" id="SSF55083">
    <property type="entry name" value="6-hydroxymethyl-7,8-dihydropterin pyrophosphokinase, HPPK"/>
    <property type="match status" value="1"/>
</dbReference>
<protein>
    <recommendedName>
        <fullName evidence="9">Bifunctional folate synthesis protein</fullName>
    </recommendedName>
    <domain>
        <recommendedName>
            <fullName evidence="9">Dihydroneopterin aldolase</fullName>
            <shortName evidence="9">DHNA</shortName>
            <ecNumber evidence="9">4.1.2.25</ecNumber>
        </recommendedName>
        <alternativeName>
            <fullName evidence="9">7,8-dihydroneopterin aldolase</fullName>
        </alternativeName>
    </domain>
    <domain>
        <recommendedName>
            <fullName evidence="9">2-amino-4-hydroxy-6-hydroxymethyldihydropteridine pyrophosphokinase</fullName>
            <ecNumber evidence="9">2.7.6.3</ecNumber>
        </recommendedName>
        <alternativeName>
            <fullName evidence="9">6-hydroxymethyl-7,8-dihydropterin pyrophosphokinase</fullName>
            <shortName evidence="9">PPPK</shortName>
        </alternativeName>
        <alternativeName>
            <fullName evidence="9">7,8-dihydro-6-hydroxymethylpterin pyrophosphokinase</fullName>
            <shortName evidence="9">HPPK</shortName>
        </alternativeName>
    </domain>
</protein>
<keyword evidence="12" id="KW-1185">Reference proteome</keyword>
<keyword evidence="9" id="KW-0456">Lyase</keyword>
<dbReference type="Gene3D" id="3.30.70.560">
    <property type="entry name" value="7,8-Dihydro-6-hydroxymethylpterin-pyrophosphokinase HPPK"/>
    <property type="match status" value="1"/>
</dbReference>
<dbReference type="PANTHER" id="PTHR43071">
    <property type="entry name" value="2-AMINO-4-HYDROXY-6-HYDROXYMETHYLDIHYDROPTERIDINE PYROPHOSPHOKINASE"/>
    <property type="match status" value="1"/>
</dbReference>
<sequence>MSDVGDDGPGPLDRVSVTGIRGHGFHGVLAHEKRDGQEFSCDVALHVRRLRGGRTDDLADAVDYSVVARKAHEVLTGPSLDLVEAVAERIAAAVLEDRRVSVVEVTVHKPQAPVGVPFDDVTVRVVRTQDDALADQAPDAPHRAVLALGANLGDAYATLHQAVLDLADRDGVEVMEASPVVDTAPVGGPTQDRYLNAVLLVRTRLSPRALLHACQDVEQAHGRTRDLRWGPRTLDVDVVEVRRDDGAPLVLDTEDLELPHPRAADRRFVLEPWSLVDPEARLWHWPGVERPVRELLEELVELEDEDDDEAVVVRHDLALPFGLPPSG</sequence>
<name>A0ABW0GUV1_9MICO</name>
<comment type="function">
    <text evidence="9">Catalyzes the conversion of 7,8-dihydroneopterin to 6-hydroxymethyl-7,8-dihydropterin.</text>
</comment>